<feature type="domain" description="Dedicator of cytokinesis TPR repeats region" evidence="1">
    <location>
        <begin position="11"/>
        <end position="97"/>
    </location>
</feature>
<reference evidence="2" key="1">
    <citation type="submission" date="2014-12" db="EMBL/GenBank/DDBJ databases">
        <title>Insight into the proteome of Arion vulgaris.</title>
        <authorList>
            <person name="Aradska J."/>
            <person name="Bulat T."/>
            <person name="Smidak R."/>
            <person name="Sarate P."/>
            <person name="Gangsoo J."/>
            <person name="Sialana F."/>
            <person name="Bilban M."/>
            <person name="Lubec G."/>
        </authorList>
    </citation>
    <scope>NUCLEOTIDE SEQUENCE</scope>
    <source>
        <tissue evidence="2">Skin</tissue>
    </source>
</reference>
<name>A0A0B6YNQ5_9EUPU</name>
<dbReference type="AlphaFoldDB" id="A0A0B6YNQ5"/>
<organism evidence="2">
    <name type="scientific">Arion vulgaris</name>
    <dbReference type="NCBI Taxonomy" id="1028688"/>
    <lineage>
        <taxon>Eukaryota</taxon>
        <taxon>Metazoa</taxon>
        <taxon>Spiralia</taxon>
        <taxon>Lophotrochozoa</taxon>
        <taxon>Mollusca</taxon>
        <taxon>Gastropoda</taxon>
        <taxon>Heterobranchia</taxon>
        <taxon>Euthyneura</taxon>
        <taxon>Panpulmonata</taxon>
        <taxon>Eupulmonata</taxon>
        <taxon>Stylommatophora</taxon>
        <taxon>Helicina</taxon>
        <taxon>Arionoidea</taxon>
        <taxon>Arionidae</taxon>
        <taxon>Arion</taxon>
    </lineage>
</organism>
<gene>
    <name evidence="2" type="primary">ORF29280</name>
</gene>
<protein>
    <recommendedName>
        <fullName evidence="1">Dedicator of cytokinesis TPR repeats region domain-containing protein</fullName>
    </recommendedName>
</protein>
<evidence type="ECO:0000313" key="2">
    <source>
        <dbReference type="EMBL" id="CEK57105.1"/>
    </source>
</evidence>
<dbReference type="EMBL" id="HACG01010240">
    <property type="protein sequence ID" value="CEK57105.1"/>
    <property type="molecule type" value="Transcribed_RNA"/>
</dbReference>
<accession>A0A0B6YNQ5</accession>
<sequence length="98" mass="11216">TGSEIDGKLYKKMFQVLDDILKFSVKSCMLSQRMYGGKSLAEFRENLHKVFKTFGKVLQSQEKELQKIQITLLTNLHKSYIPLFFVVSNNDLAQLVAG</sequence>
<feature type="non-terminal residue" evidence="2">
    <location>
        <position position="1"/>
    </location>
</feature>
<feature type="non-terminal residue" evidence="2">
    <location>
        <position position="98"/>
    </location>
</feature>
<proteinExistence type="predicted"/>
<dbReference type="Pfam" id="PF23554">
    <property type="entry name" value="TPR_DOCK"/>
    <property type="match status" value="1"/>
</dbReference>
<evidence type="ECO:0000259" key="1">
    <source>
        <dbReference type="Pfam" id="PF23554"/>
    </source>
</evidence>
<dbReference type="InterPro" id="IPR056372">
    <property type="entry name" value="TPR_DOCK"/>
</dbReference>